<keyword evidence="3" id="KW-1185">Reference proteome</keyword>
<evidence type="ECO:0008006" key="4">
    <source>
        <dbReference type="Google" id="ProtNLM"/>
    </source>
</evidence>
<keyword evidence="1" id="KW-0732">Signal</keyword>
<dbReference type="STRING" id="6832.A0A553NU86"/>
<dbReference type="Proteomes" id="UP000318571">
    <property type="component" value="Chromosome 1"/>
</dbReference>
<organism evidence="2 3">
    <name type="scientific">Tigriopus californicus</name>
    <name type="common">Marine copepod</name>
    <dbReference type="NCBI Taxonomy" id="6832"/>
    <lineage>
        <taxon>Eukaryota</taxon>
        <taxon>Metazoa</taxon>
        <taxon>Ecdysozoa</taxon>
        <taxon>Arthropoda</taxon>
        <taxon>Crustacea</taxon>
        <taxon>Multicrustacea</taxon>
        <taxon>Hexanauplia</taxon>
        <taxon>Copepoda</taxon>
        <taxon>Harpacticoida</taxon>
        <taxon>Harpacticidae</taxon>
        <taxon>Tigriopus</taxon>
    </lineage>
</organism>
<protein>
    <recommendedName>
        <fullName evidence="4">EB domain-containing protein</fullName>
    </recommendedName>
</protein>
<name>A0A553NU86_TIGCA</name>
<sequence length="448" mass="49421">MWLTSPYLCLTLLTINKEVLGDSSTNCVYDVDCSNEFHICQYGSCVPDVPCRFNLDCQDGICLKDQCVWKPCRFKDDCLEGQSCGTESNICSPATCQNRLDCPSGQTCNRVNQCDRVQCWNDGECPVDLSCQYGQCVPISCVTGSSDCSEMARICVDDRCVRKSCQLDTDCRVGTEYCLGSFCAIDPGCRLCSSENGTNEGWNSFQENSRTVGSALGNVQLEKDDNEGCQSSQVCQNEVGILHSCVQGKCVELICDNQSDCPSHHTCFKGTCIFHGTCLLSNDCHPQAICTKGHCHFSHCNLHTDCSKGFLCSQEFQCVPNKCQTKQDCPANFVCHENGHCENGGCADEADCAPIGDCIEGHCQEISCTDDGQCQAHRFCLEGFCTLGPCQDVRECQDEEVCLRGYCVPDPLCICPKTSEDKDANYKHYRQSLQEVEEALESQPQFLL</sequence>
<evidence type="ECO:0000256" key="1">
    <source>
        <dbReference type="SAM" id="SignalP"/>
    </source>
</evidence>
<proteinExistence type="predicted"/>
<gene>
    <name evidence="2" type="ORF">TCAL_08634</name>
</gene>
<dbReference type="AlphaFoldDB" id="A0A553NU86"/>
<dbReference type="EMBL" id="VCGU01000010">
    <property type="protein sequence ID" value="TRY68976.1"/>
    <property type="molecule type" value="Genomic_DNA"/>
</dbReference>
<evidence type="ECO:0000313" key="2">
    <source>
        <dbReference type="EMBL" id="TRY68976.1"/>
    </source>
</evidence>
<reference evidence="2 3" key="1">
    <citation type="journal article" date="2018" name="Nat. Ecol. Evol.">
        <title>Genomic signatures of mitonuclear coevolution across populations of Tigriopus californicus.</title>
        <authorList>
            <person name="Barreto F.S."/>
            <person name="Watson E.T."/>
            <person name="Lima T.G."/>
            <person name="Willett C.S."/>
            <person name="Edmands S."/>
            <person name="Li W."/>
            <person name="Burton R.S."/>
        </authorList>
    </citation>
    <scope>NUCLEOTIDE SEQUENCE [LARGE SCALE GENOMIC DNA]</scope>
    <source>
        <strain evidence="2 3">San Diego</strain>
    </source>
</reference>
<dbReference type="SMART" id="SM00286">
    <property type="entry name" value="PTI"/>
    <property type="match status" value="4"/>
</dbReference>
<evidence type="ECO:0000313" key="3">
    <source>
        <dbReference type="Proteomes" id="UP000318571"/>
    </source>
</evidence>
<comment type="caution">
    <text evidence="2">The sequence shown here is derived from an EMBL/GenBank/DDBJ whole genome shotgun (WGS) entry which is preliminary data.</text>
</comment>
<accession>A0A553NU86</accession>
<feature type="signal peptide" evidence="1">
    <location>
        <begin position="1"/>
        <end position="21"/>
    </location>
</feature>
<dbReference type="OMA" id="HKNSDCG"/>
<feature type="chain" id="PRO_5021888239" description="EB domain-containing protein" evidence="1">
    <location>
        <begin position="22"/>
        <end position="448"/>
    </location>
</feature>